<feature type="binding site" evidence="4">
    <location>
        <position position="270"/>
    </location>
    <ligand>
        <name>1D-myo-inositol 2-(L-cysteinylamino)-2-deoxy-alpha-D-glucopyranoside</name>
        <dbReference type="ChEBI" id="CHEBI:58887"/>
    </ligand>
</feature>
<feature type="binding site" evidence="4">
    <location>
        <position position="30"/>
    </location>
    <ligand>
        <name>1D-myo-inositol 2-(L-cysteinylamino)-2-deoxy-alpha-D-glucopyranoside</name>
        <dbReference type="ChEBI" id="CHEBI:58887"/>
    </ligand>
</feature>
<dbReference type="EMBL" id="FTNT01000010">
    <property type="protein sequence ID" value="SIS17174.1"/>
    <property type="molecule type" value="Genomic_DNA"/>
</dbReference>
<dbReference type="GO" id="GO:0008999">
    <property type="term" value="F:protein-N-terminal-alanine acetyltransferase activity"/>
    <property type="evidence" value="ECO:0007669"/>
    <property type="project" value="TreeGrafter"/>
</dbReference>
<feature type="binding site" evidence="4">
    <location>
        <begin position="236"/>
        <end position="238"/>
    </location>
    <ligand>
        <name>acetyl-CoA</name>
        <dbReference type="ChEBI" id="CHEBI:57288"/>
        <label>2</label>
    </ligand>
</feature>
<feature type="domain" description="N-acetyltransferase" evidence="5">
    <location>
        <begin position="1"/>
        <end position="151"/>
    </location>
</feature>
<sequence>MTALDPEIVARVREILAAADDFDGVAALSEQAVLAVDGDRVAHVLQWTSDGVLVGYANITPGDPPMIEAVVDPAFRGHDHGRALLASALDVEPGARAWAHGNLPSARGLAAALGATVTRELLQLRRPLGARADPLPELQIPDDVLLTTFAEVGEDRRDHVIGELVRVNNLAFAWHPEQGGWSSADIDERLRADWFDAAGLFLTFEATDPDRLLGFHWTKVHPPRSDDPAVGEVYIVGVDPDTQGRGLGRLLTLAGLRHLADLGLTAVELYVEGDNSAALHTYDRLGFTRYAVDVAYGLH</sequence>
<dbReference type="STRING" id="1344003.SAMN05445060_3217"/>
<evidence type="ECO:0000256" key="4">
    <source>
        <dbReference type="HAMAP-Rule" id="MF_01698"/>
    </source>
</evidence>
<feature type="binding site" evidence="4">
    <location>
        <begin position="69"/>
        <end position="71"/>
    </location>
    <ligand>
        <name>acetyl-CoA</name>
        <dbReference type="ChEBI" id="CHEBI:57288"/>
        <label>1</label>
    </ligand>
</feature>
<dbReference type="Gene3D" id="3.40.630.30">
    <property type="match status" value="1"/>
</dbReference>
<accession>A0A1N7GX76</accession>
<name>A0A1N7GX76_9NOCA</name>
<feature type="binding site" evidence="4">
    <location>
        <position position="232"/>
    </location>
    <ligand>
        <name>1D-myo-inositol 2-(L-cysteinylamino)-2-deoxy-alpha-D-glucopyranoside</name>
        <dbReference type="ChEBI" id="CHEBI:58887"/>
    </ligand>
</feature>
<dbReference type="PANTHER" id="PTHR43617:SF31">
    <property type="entry name" value="MYCOTHIOL ACETYLTRANSFERASE"/>
    <property type="match status" value="1"/>
</dbReference>
<dbReference type="Proteomes" id="UP000186218">
    <property type="component" value="Unassembled WGS sequence"/>
</dbReference>
<evidence type="ECO:0000256" key="1">
    <source>
        <dbReference type="ARBA" id="ARBA00022679"/>
    </source>
</evidence>
<evidence type="ECO:0000313" key="6">
    <source>
        <dbReference type="EMBL" id="SIS17174.1"/>
    </source>
</evidence>
<dbReference type="OrthoDB" id="3208058at2"/>
<keyword evidence="2 4" id="KW-0677">Repeat</keyword>
<dbReference type="NCBIfam" id="TIGR03448">
    <property type="entry name" value="mycothiol_MshD"/>
    <property type="match status" value="1"/>
</dbReference>
<dbReference type="AlphaFoldDB" id="A0A1N7GX76"/>
<comment type="caution">
    <text evidence="4">Lacks conserved residue(s) required for the propagation of feature annotation.</text>
</comment>
<evidence type="ECO:0000313" key="7">
    <source>
        <dbReference type="Proteomes" id="UP000186218"/>
    </source>
</evidence>
<feature type="binding site" evidence="4">
    <location>
        <position position="219"/>
    </location>
    <ligand>
        <name>1D-myo-inositol 2-(L-cysteinylamino)-2-deoxy-alpha-D-glucopyranoside</name>
        <dbReference type="ChEBI" id="CHEBI:58887"/>
    </ligand>
</feature>
<dbReference type="InterPro" id="IPR050276">
    <property type="entry name" value="MshD_Acetyltransferase"/>
</dbReference>
<dbReference type="GO" id="GO:0010125">
    <property type="term" value="P:mycothiol biosynthetic process"/>
    <property type="evidence" value="ECO:0007669"/>
    <property type="project" value="UniProtKB-UniRule"/>
</dbReference>
<dbReference type="PROSITE" id="PS51186">
    <property type="entry name" value="GNAT"/>
    <property type="match status" value="2"/>
</dbReference>
<dbReference type="PIRSF" id="PIRSF021524">
    <property type="entry name" value="MSH_acetyltransferase"/>
    <property type="match status" value="1"/>
</dbReference>
<feature type="domain" description="N-acetyltransferase" evidence="5">
    <location>
        <begin position="160"/>
        <end position="299"/>
    </location>
</feature>
<feature type="binding site" evidence="4">
    <location>
        <begin position="243"/>
        <end position="249"/>
    </location>
    <ligand>
        <name>acetyl-CoA</name>
        <dbReference type="ChEBI" id="CHEBI:57288"/>
        <label>2</label>
    </ligand>
</feature>
<evidence type="ECO:0000256" key="2">
    <source>
        <dbReference type="ARBA" id="ARBA00022737"/>
    </source>
</evidence>
<comment type="catalytic activity">
    <reaction evidence="4">
        <text>1D-myo-inositol 2-(L-cysteinylamino)-2-deoxy-alpha-D-glucopyranoside + acetyl-CoA = mycothiol + CoA + H(+)</text>
        <dbReference type="Rhea" id="RHEA:26172"/>
        <dbReference type="ChEBI" id="CHEBI:15378"/>
        <dbReference type="ChEBI" id="CHEBI:16768"/>
        <dbReference type="ChEBI" id="CHEBI:57287"/>
        <dbReference type="ChEBI" id="CHEBI:57288"/>
        <dbReference type="ChEBI" id="CHEBI:58887"/>
        <dbReference type="EC" id="2.3.1.189"/>
    </reaction>
</comment>
<dbReference type="GO" id="GO:0035447">
    <property type="term" value="F:mycothiol synthase activity"/>
    <property type="evidence" value="ECO:0007669"/>
    <property type="project" value="UniProtKB-UniRule"/>
</dbReference>
<keyword evidence="1 4" id="KW-0808">Transferase</keyword>
<evidence type="ECO:0000256" key="3">
    <source>
        <dbReference type="ARBA" id="ARBA00023315"/>
    </source>
</evidence>
<dbReference type="EC" id="2.3.1.189" evidence="4"/>
<comment type="function">
    <text evidence="4">Catalyzes the transfer of acetyl from acetyl-CoA to desacetylmycothiol (Cys-GlcN-Ins) to form mycothiol.</text>
</comment>
<dbReference type="SUPFAM" id="SSF55729">
    <property type="entry name" value="Acyl-CoA N-acyltransferases (Nat)"/>
    <property type="match status" value="2"/>
</dbReference>
<proteinExistence type="inferred from homology"/>
<dbReference type="CDD" id="cd04301">
    <property type="entry name" value="NAT_SF"/>
    <property type="match status" value="1"/>
</dbReference>
<dbReference type="InterPro" id="IPR017813">
    <property type="entry name" value="Mycothiol_AcTrfase"/>
</dbReference>
<keyword evidence="7" id="KW-1185">Reference proteome</keyword>
<dbReference type="PANTHER" id="PTHR43617">
    <property type="entry name" value="L-AMINO ACID N-ACETYLTRANSFERASE"/>
    <property type="match status" value="1"/>
</dbReference>
<dbReference type="HAMAP" id="MF_01698">
    <property type="entry name" value="MshD"/>
    <property type="match status" value="1"/>
</dbReference>
<protein>
    <recommendedName>
        <fullName evidence="4">Mycothiol acetyltransferase</fullName>
        <shortName evidence="4">MSH acetyltransferase</shortName>
        <ecNumber evidence="4">2.3.1.189</ecNumber>
    </recommendedName>
    <alternativeName>
        <fullName evidence="4">Mycothiol synthase</fullName>
    </alternativeName>
</protein>
<dbReference type="RefSeq" id="WP_076481446.1">
    <property type="nucleotide sequence ID" value="NZ_FTNT01000010.1"/>
</dbReference>
<comment type="subunit">
    <text evidence="4">Monomer.</text>
</comment>
<organism evidence="6 7">
    <name type="scientific">Williamsia sterculiae</name>
    <dbReference type="NCBI Taxonomy" id="1344003"/>
    <lineage>
        <taxon>Bacteria</taxon>
        <taxon>Bacillati</taxon>
        <taxon>Actinomycetota</taxon>
        <taxon>Actinomycetes</taxon>
        <taxon>Mycobacteriales</taxon>
        <taxon>Nocardiaceae</taxon>
        <taxon>Williamsia</taxon>
    </lineage>
</organism>
<feature type="binding site" evidence="4">
    <location>
        <position position="177"/>
    </location>
    <ligand>
        <name>1D-myo-inositol 2-(L-cysteinylamino)-2-deoxy-alpha-D-glucopyranoside</name>
        <dbReference type="ChEBI" id="CHEBI:58887"/>
    </ligand>
</feature>
<keyword evidence="3 4" id="KW-0012">Acyltransferase</keyword>
<comment type="similarity">
    <text evidence="4">Belongs to the acetyltransferase family. MshD subfamily.</text>
</comment>
<dbReference type="InterPro" id="IPR000182">
    <property type="entry name" value="GNAT_dom"/>
</dbReference>
<reference evidence="6 7" key="1">
    <citation type="submission" date="2017-01" db="EMBL/GenBank/DDBJ databases">
        <authorList>
            <person name="Mah S.A."/>
            <person name="Swanson W.J."/>
            <person name="Moy G.W."/>
            <person name="Vacquier V.D."/>
        </authorList>
    </citation>
    <scope>NUCLEOTIDE SEQUENCE [LARGE SCALE GENOMIC DNA]</scope>
    <source>
        <strain evidence="6 7">CPCC 203464</strain>
    </source>
</reference>
<dbReference type="Pfam" id="PF00583">
    <property type="entry name" value="Acetyltransf_1"/>
    <property type="match status" value="2"/>
</dbReference>
<feature type="binding site" evidence="4">
    <location>
        <begin position="275"/>
        <end position="280"/>
    </location>
    <ligand>
        <name>acetyl-CoA</name>
        <dbReference type="ChEBI" id="CHEBI:57288"/>
        <label>2</label>
    </ligand>
</feature>
<evidence type="ECO:0000259" key="5">
    <source>
        <dbReference type="PROSITE" id="PS51186"/>
    </source>
</evidence>
<dbReference type="InterPro" id="IPR016181">
    <property type="entry name" value="Acyl_CoA_acyltransferase"/>
</dbReference>
<gene>
    <name evidence="4" type="primary">mshD</name>
    <name evidence="6" type="ORF">SAMN05445060_3217</name>
</gene>